<dbReference type="AlphaFoldDB" id="A0A1B6HDE5"/>
<dbReference type="EMBL" id="GECU01034979">
    <property type="protein sequence ID" value="JAS72727.1"/>
    <property type="molecule type" value="Transcribed_RNA"/>
</dbReference>
<protein>
    <submittedName>
        <fullName evidence="2">Uncharacterized protein</fullName>
    </submittedName>
</protein>
<evidence type="ECO:0000256" key="1">
    <source>
        <dbReference type="SAM" id="MobiDB-lite"/>
    </source>
</evidence>
<reference evidence="2" key="1">
    <citation type="submission" date="2015-11" db="EMBL/GenBank/DDBJ databases">
        <title>De novo transcriptome assembly of four potential Pierce s Disease insect vectors from Arizona vineyards.</title>
        <authorList>
            <person name="Tassone E.E."/>
        </authorList>
    </citation>
    <scope>NUCLEOTIDE SEQUENCE</scope>
</reference>
<feature type="region of interest" description="Disordered" evidence="1">
    <location>
        <begin position="88"/>
        <end position="137"/>
    </location>
</feature>
<feature type="non-terminal residue" evidence="2">
    <location>
        <position position="137"/>
    </location>
</feature>
<feature type="non-terminal residue" evidence="2">
    <location>
        <position position="1"/>
    </location>
</feature>
<name>A0A1B6HDE5_9HEMI</name>
<gene>
    <name evidence="2" type="ORF">g.55960</name>
</gene>
<feature type="region of interest" description="Disordered" evidence="1">
    <location>
        <begin position="1"/>
        <end position="43"/>
    </location>
</feature>
<sequence>RAEDVDGKKKISDGASKGTRPVWFLGSDDHSIQQKSNGGGQKWGVREGMKMLVTSSLFTVSPRPILPPSPVETSSKTTSISTATVVTVKEGPSPPPPVQTQHPPPLFLKPSLEKEVESWPDNSLHGSPVPRPVGRGK</sequence>
<accession>A0A1B6HDE5</accession>
<feature type="compositionally biased region" description="Pro residues" evidence="1">
    <location>
        <begin position="92"/>
        <end position="107"/>
    </location>
</feature>
<organism evidence="2">
    <name type="scientific">Homalodisca liturata</name>
    <dbReference type="NCBI Taxonomy" id="320908"/>
    <lineage>
        <taxon>Eukaryota</taxon>
        <taxon>Metazoa</taxon>
        <taxon>Ecdysozoa</taxon>
        <taxon>Arthropoda</taxon>
        <taxon>Hexapoda</taxon>
        <taxon>Insecta</taxon>
        <taxon>Pterygota</taxon>
        <taxon>Neoptera</taxon>
        <taxon>Paraneoptera</taxon>
        <taxon>Hemiptera</taxon>
        <taxon>Auchenorrhyncha</taxon>
        <taxon>Membracoidea</taxon>
        <taxon>Cicadellidae</taxon>
        <taxon>Cicadellinae</taxon>
        <taxon>Proconiini</taxon>
        <taxon>Homalodisca</taxon>
    </lineage>
</organism>
<proteinExistence type="predicted"/>
<evidence type="ECO:0000313" key="2">
    <source>
        <dbReference type="EMBL" id="JAS72727.1"/>
    </source>
</evidence>
<feature type="compositionally biased region" description="Basic and acidic residues" evidence="1">
    <location>
        <begin position="1"/>
        <end position="12"/>
    </location>
</feature>